<protein>
    <recommendedName>
        <fullName evidence="4">Cache domain-containing protein</fullName>
    </recommendedName>
</protein>
<organism evidence="2 3">
    <name type="scientific">Anaerostipes hadrus</name>
    <dbReference type="NCBI Taxonomy" id="649756"/>
    <lineage>
        <taxon>Bacteria</taxon>
        <taxon>Bacillati</taxon>
        <taxon>Bacillota</taxon>
        <taxon>Clostridia</taxon>
        <taxon>Lachnospirales</taxon>
        <taxon>Lachnospiraceae</taxon>
        <taxon>Anaerostipes</taxon>
    </lineage>
</organism>
<dbReference type="RefSeq" id="WP_173725650.1">
    <property type="nucleotide sequence ID" value="NZ_BAABYN010000001.1"/>
</dbReference>
<evidence type="ECO:0000256" key="1">
    <source>
        <dbReference type="SAM" id="Phobius"/>
    </source>
</evidence>
<dbReference type="EMBL" id="JAAITB010000012">
    <property type="protein sequence ID" value="NSJ79276.1"/>
    <property type="molecule type" value="Genomic_DNA"/>
</dbReference>
<dbReference type="Proteomes" id="UP001644750">
    <property type="component" value="Unassembled WGS sequence"/>
</dbReference>
<gene>
    <name evidence="2" type="ORF">G5A72_06675</name>
</gene>
<sequence>MRDKADKRLWTLSIVGCVIVVLTVLFVSVKIETNNTKNRIHSTMEYIKDQYSMYNSFNEAVEARSLVRMVEKVQQTARNFKTDKQALEKEYLKQYAREQRLTGIIVLNDKNKQIAQYHTGPKFKKVLGYVMEKETLRDVKNYPQKSYMARIELKNGGYIDLASYGRKDAKGTVIGYQYVKTEYAKNNNLTIQNVLAGYKRENDGTIVITNGNDIIASNDEKLIDTKVQESCKNIDE</sequence>
<feature type="transmembrane region" description="Helical" evidence="1">
    <location>
        <begin position="9"/>
        <end position="29"/>
    </location>
</feature>
<comment type="caution">
    <text evidence="2">The sequence shown here is derived from an EMBL/GenBank/DDBJ whole genome shotgun (WGS) entry which is preliminary data.</text>
</comment>
<reference evidence="2 3" key="1">
    <citation type="journal article" date="2020" name="Cell Host Microbe">
        <title>Functional and Genomic Variation between Human-Derived Isolates of Lachnospiraceae Reveals Inter- and Intra-Species Diversity.</title>
        <authorList>
            <person name="Sorbara M.T."/>
            <person name="Littmann E.R."/>
            <person name="Fontana E."/>
            <person name="Moody T.U."/>
            <person name="Kohout C.E."/>
            <person name="Gjonbalaj M."/>
            <person name="Eaton V."/>
            <person name="Seok R."/>
            <person name="Leiner I.M."/>
            <person name="Pamer E.G."/>
        </authorList>
    </citation>
    <scope>NUCLEOTIDE SEQUENCE [LARGE SCALE GENOMIC DNA]</scope>
    <source>
        <strain evidence="2 3">MSK.14.57</strain>
    </source>
</reference>
<evidence type="ECO:0000313" key="3">
    <source>
        <dbReference type="Proteomes" id="UP001644750"/>
    </source>
</evidence>
<proteinExistence type="predicted"/>
<keyword evidence="1" id="KW-1133">Transmembrane helix</keyword>
<keyword evidence="1" id="KW-0472">Membrane</keyword>
<keyword evidence="3" id="KW-1185">Reference proteome</keyword>
<evidence type="ECO:0000313" key="2">
    <source>
        <dbReference type="EMBL" id="NSJ79276.1"/>
    </source>
</evidence>
<accession>A0ABX2HX05</accession>
<name>A0ABX2HX05_ANAHA</name>
<evidence type="ECO:0008006" key="4">
    <source>
        <dbReference type="Google" id="ProtNLM"/>
    </source>
</evidence>
<keyword evidence="1" id="KW-0812">Transmembrane</keyword>